<accession>A0A9N9J2R6</accession>
<dbReference type="AlphaFoldDB" id="A0A9N9J2R6"/>
<dbReference type="Proteomes" id="UP000789396">
    <property type="component" value="Unassembled WGS sequence"/>
</dbReference>
<sequence length="49" mass="5701">KGCKDKVFRDICLHAMNLWKNFDGNANKNFNEEELETIVNEISESLIDD</sequence>
<protein>
    <submittedName>
        <fullName evidence="1">6395_t:CDS:1</fullName>
    </submittedName>
</protein>
<organism evidence="1 2">
    <name type="scientific">Racocetra fulgida</name>
    <dbReference type="NCBI Taxonomy" id="60492"/>
    <lineage>
        <taxon>Eukaryota</taxon>
        <taxon>Fungi</taxon>
        <taxon>Fungi incertae sedis</taxon>
        <taxon>Mucoromycota</taxon>
        <taxon>Glomeromycotina</taxon>
        <taxon>Glomeromycetes</taxon>
        <taxon>Diversisporales</taxon>
        <taxon>Gigasporaceae</taxon>
        <taxon>Racocetra</taxon>
    </lineage>
</organism>
<comment type="caution">
    <text evidence="1">The sequence shown here is derived from an EMBL/GenBank/DDBJ whole genome shotgun (WGS) entry which is preliminary data.</text>
</comment>
<reference evidence="1" key="1">
    <citation type="submission" date="2021-06" db="EMBL/GenBank/DDBJ databases">
        <authorList>
            <person name="Kallberg Y."/>
            <person name="Tangrot J."/>
            <person name="Rosling A."/>
        </authorList>
    </citation>
    <scope>NUCLEOTIDE SEQUENCE</scope>
    <source>
        <strain evidence="1">IN212</strain>
    </source>
</reference>
<evidence type="ECO:0000313" key="2">
    <source>
        <dbReference type="Proteomes" id="UP000789396"/>
    </source>
</evidence>
<feature type="non-terminal residue" evidence="1">
    <location>
        <position position="1"/>
    </location>
</feature>
<dbReference type="EMBL" id="CAJVPZ010039158">
    <property type="protein sequence ID" value="CAG8756913.1"/>
    <property type="molecule type" value="Genomic_DNA"/>
</dbReference>
<name>A0A9N9J2R6_9GLOM</name>
<evidence type="ECO:0000313" key="1">
    <source>
        <dbReference type="EMBL" id="CAG8756913.1"/>
    </source>
</evidence>
<keyword evidence="2" id="KW-1185">Reference proteome</keyword>
<gene>
    <name evidence="1" type="ORF">RFULGI_LOCUS14017</name>
</gene>
<proteinExistence type="predicted"/>
<feature type="non-terminal residue" evidence="1">
    <location>
        <position position="49"/>
    </location>
</feature>